<reference evidence="2 3" key="1">
    <citation type="submission" date="2019-11" db="EMBL/GenBank/DDBJ databases">
        <title>Whole genome sequence of Oryza granulata.</title>
        <authorList>
            <person name="Li W."/>
        </authorList>
    </citation>
    <scope>NUCLEOTIDE SEQUENCE [LARGE SCALE GENOMIC DNA]</scope>
    <source>
        <strain evidence="3">cv. Menghai</strain>
        <tissue evidence="2">Leaf</tissue>
    </source>
</reference>
<protein>
    <submittedName>
        <fullName evidence="2">Uncharacterized protein</fullName>
    </submittedName>
</protein>
<dbReference type="AlphaFoldDB" id="A0A6G1DDG3"/>
<gene>
    <name evidence="2" type="ORF">E2562_001468</name>
</gene>
<name>A0A6G1DDG3_9ORYZ</name>
<evidence type="ECO:0000313" key="3">
    <source>
        <dbReference type="Proteomes" id="UP000479710"/>
    </source>
</evidence>
<feature type="compositionally biased region" description="Polar residues" evidence="1">
    <location>
        <begin position="155"/>
        <end position="167"/>
    </location>
</feature>
<proteinExistence type="predicted"/>
<accession>A0A6G1DDG3</accession>
<comment type="caution">
    <text evidence="2">The sequence shown here is derived from an EMBL/GenBank/DDBJ whole genome shotgun (WGS) entry which is preliminary data.</text>
</comment>
<dbReference type="Proteomes" id="UP000479710">
    <property type="component" value="Unassembled WGS sequence"/>
</dbReference>
<keyword evidence="3" id="KW-1185">Reference proteome</keyword>
<evidence type="ECO:0000313" key="2">
    <source>
        <dbReference type="EMBL" id="KAF0910282.1"/>
    </source>
</evidence>
<dbReference type="EMBL" id="SPHZ02000006">
    <property type="protein sequence ID" value="KAF0910282.1"/>
    <property type="molecule type" value="Genomic_DNA"/>
</dbReference>
<organism evidence="2 3">
    <name type="scientific">Oryza meyeriana var. granulata</name>
    <dbReference type="NCBI Taxonomy" id="110450"/>
    <lineage>
        <taxon>Eukaryota</taxon>
        <taxon>Viridiplantae</taxon>
        <taxon>Streptophyta</taxon>
        <taxon>Embryophyta</taxon>
        <taxon>Tracheophyta</taxon>
        <taxon>Spermatophyta</taxon>
        <taxon>Magnoliopsida</taxon>
        <taxon>Liliopsida</taxon>
        <taxon>Poales</taxon>
        <taxon>Poaceae</taxon>
        <taxon>BOP clade</taxon>
        <taxon>Oryzoideae</taxon>
        <taxon>Oryzeae</taxon>
        <taxon>Oryzinae</taxon>
        <taxon>Oryza</taxon>
        <taxon>Oryza meyeriana</taxon>
    </lineage>
</organism>
<evidence type="ECO:0000256" key="1">
    <source>
        <dbReference type="SAM" id="MobiDB-lite"/>
    </source>
</evidence>
<sequence>MCKLRRLAYVHRLVECPATRMLSWAGLCRLDFSAHAWVIHRNCCCSPATEAATRPPPNEIDAEVIPSRILTGGETRVRQAIVTHTSSHVRNTPGSTSHTVVAGRTFTPSNDPVPLPPADGAVGLSSARLLVHGKTVVRNDDDDQPAVAPPRRSSESNVPPQRQSSSDGLGISAHRGSGEVAGMIGNDARGELGALAS</sequence>
<feature type="region of interest" description="Disordered" evidence="1">
    <location>
        <begin position="136"/>
        <end position="197"/>
    </location>
</feature>